<keyword evidence="1" id="KW-1133">Transmembrane helix</keyword>
<protein>
    <recommendedName>
        <fullName evidence="4">Holin of 3TMs, for gene-transfer release</fullName>
    </recommendedName>
</protein>
<dbReference type="EMBL" id="LR796389">
    <property type="protein sequence ID" value="CAB4141371.1"/>
    <property type="molecule type" value="Genomic_DNA"/>
</dbReference>
<keyword evidence="1" id="KW-0472">Membrane</keyword>
<dbReference type="EMBL" id="LR796665">
    <property type="protein sequence ID" value="CAB4157896.1"/>
    <property type="molecule type" value="Genomic_DNA"/>
</dbReference>
<name>A0A6J5NJI8_9CAUD</name>
<feature type="transmembrane region" description="Helical" evidence="1">
    <location>
        <begin position="129"/>
        <end position="149"/>
    </location>
</feature>
<gene>
    <name evidence="2" type="ORF">UFOVP414_24</name>
    <name evidence="3" type="ORF">UFOVP687_32</name>
</gene>
<evidence type="ECO:0000313" key="2">
    <source>
        <dbReference type="EMBL" id="CAB4141371.1"/>
    </source>
</evidence>
<reference evidence="3" key="1">
    <citation type="submission" date="2020-04" db="EMBL/GenBank/DDBJ databases">
        <authorList>
            <person name="Chiriac C."/>
            <person name="Salcher M."/>
            <person name="Ghai R."/>
            <person name="Kavagutti S V."/>
        </authorList>
    </citation>
    <scope>NUCLEOTIDE SEQUENCE</scope>
</reference>
<evidence type="ECO:0008006" key="4">
    <source>
        <dbReference type="Google" id="ProtNLM"/>
    </source>
</evidence>
<sequence>MLPLLAPILSQLAGAGMQKVADAVMDKGLDVVEAKLGVKLTPNEDGVLDPVKLAEVEAAAMKHAEFMAELDQKDRDSARANRLAIVTNKDVPWWEKAVMPFLAIFTVVATFTLVGILCFVEIADSQERIVIFVLGFVTAVAGQVLSFYFGSSQGSKDKTDALKK</sequence>
<accession>A0A6J5NJI8</accession>
<proteinExistence type="predicted"/>
<evidence type="ECO:0000313" key="3">
    <source>
        <dbReference type="EMBL" id="CAB4157896.1"/>
    </source>
</evidence>
<organism evidence="3">
    <name type="scientific">uncultured Caudovirales phage</name>
    <dbReference type="NCBI Taxonomy" id="2100421"/>
    <lineage>
        <taxon>Viruses</taxon>
        <taxon>Duplodnaviria</taxon>
        <taxon>Heunggongvirae</taxon>
        <taxon>Uroviricota</taxon>
        <taxon>Caudoviricetes</taxon>
        <taxon>Peduoviridae</taxon>
        <taxon>Maltschvirus</taxon>
        <taxon>Maltschvirus maltsch</taxon>
    </lineage>
</organism>
<feature type="transmembrane region" description="Helical" evidence="1">
    <location>
        <begin position="97"/>
        <end position="122"/>
    </location>
</feature>
<keyword evidence="1" id="KW-0812">Transmembrane</keyword>
<evidence type="ECO:0000256" key="1">
    <source>
        <dbReference type="SAM" id="Phobius"/>
    </source>
</evidence>